<dbReference type="RefSeq" id="WP_043907663.1">
    <property type="nucleotide sequence ID" value="NZ_BMRI01000007.1"/>
</dbReference>
<name>A0A0D0Q1M9_KITGR</name>
<dbReference type="AlphaFoldDB" id="A0A0D0Q1M9"/>
<dbReference type="Proteomes" id="UP000032066">
    <property type="component" value="Unassembled WGS sequence"/>
</dbReference>
<dbReference type="STRING" id="2064.TR51_02335"/>
<comment type="caution">
    <text evidence="1">The sequence shown here is derived from an EMBL/GenBank/DDBJ whole genome shotgun (WGS) entry which is preliminary data.</text>
</comment>
<organism evidence="1 2">
    <name type="scientific">Kitasatospora griseola</name>
    <name type="common">Streptomyces griseolosporeus</name>
    <dbReference type="NCBI Taxonomy" id="2064"/>
    <lineage>
        <taxon>Bacteria</taxon>
        <taxon>Bacillati</taxon>
        <taxon>Actinomycetota</taxon>
        <taxon>Actinomycetes</taxon>
        <taxon>Kitasatosporales</taxon>
        <taxon>Streptomycetaceae</taxon>
        <taxon>Kitasatospora</taxon>
    </lineage>
</organism>
<evidence type="ECO:0000313" key="1">
    <source>
        <dbReference type="EMBL" id="KIQ66457.1"/>
    </source>
</evidence>
<evidence type="ECO:0000313" key="2">
    <source>
        <dbReference type="Proteomes" id="UP000032066"/>
    </source>
</evidence>
<gene>
    <name evidence="1" type="ORF">TR51_02335</name>
</gene>
<sequence>MLAQTVLAPHRATAPELGTVKALMTEDESPVSDAPLYRPEAIGLLLLALLLSPKGPKEKK</sequence>
<reference evidence="1 2" key="1">
    <citation type="submission" date="2015-02" db="EMBL/GenBank/DDBJ databases">
        <title>Draft genome sequence of Kitasatospora griseola MF730-N6, a bafilomycin, terpentecin and satosporin producer.</title>
        <authorList>
            <person name="Arens J.C."/>
            <person name="Haltli B."/>
            <person name="Kerr R.G."/>
        </authorList>
    </citation>
    <scope>NUCLEOTIDE SEQUENCE [LARGE SCALE GENOMIC DNA]</scope>
    <source>
        <strain evidence="1 2">MF730-N6</strain>
    </source>
</reference>
<protein>
    <submittedName>
        <fullName evidence="1">Uncharacterized protein</fullName>
    </submittedName>
</protein>
<keyword evidence="2" id="KW-1185">Reference proteome</keyword>
<dbReference type="EMBL" id="JXZB01000001">
    <property type="protein sequence ID" value="KIQ66457.1"/>
    <property type="molecule type" value="Genomic_DNA"/>
</dbReference>
<dbReference type="PATRIC" id="fig|2064.6.peg.529"/>
<accession>A0A0D0Q1M9</accession>
<proteinExistence type="predicted"/>
<dbReference type="OrthoDB" id="4272637at2"/>